<reference evidence="6 7" key="1">
    <citation type="journal article" date="2024" name="Nat. Commun.">
        <title>Phylogenomics reveals the evolutionary origins of lichenization in chlorophyte algae.</title>
        <authorList>
            <person name="Puginier C."/>
            <person name="Libourel C."/>
            <person name="Otte J."/>
            <person name="Skaloud P."/>
            <person name="Haon M."/>
            <person name="Grisel S."/>
            <person name="Petersen M."/>
            <person name="Berrin J.G."/>
            <person name="Delaux P.M."/>
            <person name="Dal Grande F."/>
            <person name="Keller J."/>
        </authorList>
    </citation>
    <scope>NUCLEOTIDE SEQUENCE [LARGE SCALE GENOMIC DNA]</scope>
    <source>
        <strain evidence="6 7">SAG 2036</strain>
    </source>
</reference>
<evidence type="ECO:0000256" key="3">
    <source>
        <dbReference type="ARBA" id="ARBA00023242"/>
    </source>
</evidence>
<dbReference type="PANTHER" id="PTHR12972">
    <property type="entry name" value="DOWNSTREAM NEIGHBOR OF SON"/>
    <property type="match status" value="1"/>
</dbReference>
<evidence type="ECO:0000256" key="5">
    <source>
        <dbReference type="SAM" id="MobiDB-lite"/>
    </source>
</evidence>
<evidence type="ECO:0000313" key="6">
    <source>
        <dbReference type="EMBL" id="KAK9797426.1"/>
    </source>
</evidence>
<dbReference type="GO" id="GO:0033260">
    <property type="term" value="P:nuclear DNA replication"/>
    <property type="evidence" value="ECO:0007669"/>
    <property type="project" value="TreeGrafter"/>
</dbReference>
<accession>A0AAW1NXF3</accession>
<dbReference type="InterPro" id="IPR024861">
    <property type="entry name" value="Donson"/>
</dbReference>
<sequence>MGRQGSKENVQPNSAKRAAKAAGPRASNKRQRAEQMEVDTYQSTYQSMCGARAASANTSPASLELNNFCASLRSARINPTRAMTSSADVVTFDQVATARNTDTAPEVDELLGSFLGRLNSNGATSNSCHSADTRLAAPAYTNQRPPKAPPRTESLLQSGLTAPPVDWSLKTGLRFSSAQPFDCCDQALMARPSTVCAALQGFASGRSLASGGEEQFLHALLSWQYPQRSMDPKLIQSLSASSEGQKMMTQRREVWEEAARCLVGAVRSCTCDAFYLMSAQGARRPFVAFFGASGVGGKPRAHAWLSHSTRGLRNLLRNPPHGLSFSMPLASEADALEKSPAVHCQATASQFYGSRDALAASKDAMKAVAAIDGTARSLLLFQGAGNVQGLFDYLLAGVMEESATTVDVPSLLAPVPFPGACLHQLHAQALPVSAAQAGSGKGGHRFEVKGQIPPWCAWRLSCVLRDFHTHDFQVVMETDKLTQAFNFEAVSGNSSQASCTQSTPTDYDFARRHAALSVKNIKQT</sequence>
<proteinExistence type="inferred from homology"/>
<evidence type="ECO:0000256" key="1">
    <source>
        <dbReference type="ARBA" id="ARBA00004123"/>
    </source>
</evidence>
<comment type="similarity">
    <text evidence="4">Belongs to the DONSON family.</text>
</comment>
<dbReference type="GO" id="GO:0005634">
    <property type="term" value="C:nucleus"/>
    <property type="evidence" value="ECO:0007669"/>
    <property type="project" value="UniProtKB-SubCell"/>
</dbReference>
<keyword evidence="7" id="KW-1185">Reference proteome</keyword>
<evidence type="ECO:0000256" key="2">
    <source>
        <dbReference type="ARBA" id="ARBA00022473"/>
    </source>
</evidence>
<comment type="caution">
    <text evidence="6">The sequence shown here is derived from an EMBL/GenBank/DDBJ whole genome shotgun (WGS) entry which is preliminary data.</text>
</comment>
<dbReference type="AlphaFoldDB" id="A0AAW1NXF3"/>
<name>A0AAW1NXF3_9CHLO</name>
<comment type="subcellular location">
    <subcellularLocation>
        <location evidence="1">Nucleus</location>
    </subcellularLocation>
</comment>
<keyword evidence="3" id="KW-0539">Nucleus</keyword>
<dbReference type="EMBL" id="JALJOQ010000106">
    <property type="protein sequence ID" value="KAK9797426.1"/>
    <property type="molecule type" value="Genomic_DNA"/>
</dbReference>
<protein>
    <submittedName>
        <fullName evidence="6">Uncharacterized protein</fullName>
    </submittedName>
</protein>
<dbReference type="PANTHER" id="PTHR12972:SF0">
    <property type="entry name" value="PROTEIN DOWNSTREAM NEIGHBOR OF SON"/>
    <property type="match status" value="1"/>
</dbReference>
<evidence type="ECO:0000313" key="7">
    <source>
        <dbReference type="Proteomes" id="UP001465755"/>
    </source>
</evidence>
<feature type="region of interest" description="Disordered" evidence="5">
    <location>
        <begin position="1"/>
        <end position="35"/>
    </location>
</feature>
<keyword evidence="2" id="KW-0217">Developmental protein</keyword>
<evidence type="ECO:0000256" key="4">
    <source>
        <dbReference type="ARBA" id="ARBA00025806"/>
    </source>
</evidence>
<organism evidence="6 7">
    <name type="scientific">Symbiochloris irregularis</name>
    <dbReference type="NCBI Taxonomy" id="706552"/>
    <lineage>
        <taxon>Eukaryota</taxon>
        <taxon>Viridiplantae</taxon>
        <taxon>Chlorophyta</taxon>
        <taxon>core chlorophytes</taxon>
        <taxon>Trebouxiophyceae</taxon>
        <taxon>Trebouxiales</taxon>
        <taxon>Trebouxiaceae</taxon>
        <taxon>Symbiochloris</taxon>
    </lineage>
</organism>
<gene>
    <name evidence="6" type="ORF">WJX73_000930</name>
</gene>
<feature type="compositionally biased region" description="Low complexity" evidence="5">
    <location>
        <begin position="12"/>
        <end position="26"/>
    </location>
</feature>
<dbReference type="Proteomes" id="UP001465755">
    <property type="component" value="Unassembled WGS sequence"/>
</dbReference>